<name>A0A517T9M1_9PLAN</name>
<gene>
    <name evidence="2" type="ORF">V22_23190</name>
</gene>
<keyword evidence="1" id="KW-0812">Transmembrane</keyword>
<keyword evidence="3" id="KW-1185">Reference proteome</keyword>
<evidence type="ECO:0000313" key="2">
    <source>
        <dbReference type="EMBL" id="QDT65073.1"/>
    </source>
</evidence>
<dbReference type="Proteomes" id="UP000319976">
    <property type="component" value="Chromosome"/>
</dbReference>
<organism evidence="2 3">
    <name type="scientific">Calycomorphotria hydatis</name>
    <dbReference type="NCBI Taxonomy" id="2528027"/>
    <lineage>
        <taxon>Bacteria</taxon>
        <taxon>Pseudomonadati</taxon>
        <taxon>Planctomycetota</taxon>
        <taxon>Planctomycetia</taxon>
        <taxon>Planctomycetales</taxon>
        <taxon>Planctomycetaceae</taxon>
        <taxon>Calycomorphotria</taxon>
    </lineage>
</organism>
<dbReference type="KEGG" id="chya:V22_23190"/>
<sequence length="84" mass="9445">MTYTTYVLLLHILVFSSVTLVTTISLLVEKRRKELHNVARAISHLVRAWCRKHFTEKIDSQLPGATSAHLSTADLHGFARSQSA</sequence>
<evidence type="ECO:0000256" key="1">
    <source>
        <dbReference type="SAM" id="Phobius"/>
    </source>
</evidence>
<keyword evidence="1" id="KW-0472">Membrane</keyword>
<reference evidence="2 3" key="1">
    <citation type="submission" date="2019-02" db="EMBL/GenBank/DDBJ databases">
        <title>Deep-cultivation of Planctomycetes and their phenomic and genomic characterization uncovers novel biology.</title>
        <authorList>
            <person name="Wiegand S."/>
            <person name="Jogler M."/>
            <person name="Boedeker C."/>
            <person name="Pinto D."/>
            <person name="Vollmers J."/>
            <person name="Rivas-Marin E."/>
            <person name="Kohn T."/>
            <person name="Peeters S.H."/>
            <person name="Heuer A."/>
            <person name="Rast P."/>
            <person name="Oberbeckmann S."/>
            <person name="Bunk B."/>
            <person name="Jeske O."/>
            <person name="Meyerdierks A."/>
            <person name="Storesund J.E."/>
            <person name="Kallscheuer N."/>
            <person name="Luecker S."/>
            <person name="Lage O.M."/>
            <person name="Pohl T."/>
            <person name="Merkel B.J."/>
            <person name="Hornburger P."/>
            <person name="Mueller R.-W."/>
            <person name="Bruemmer F."/>
            <person name="Labrenz M."/>
            <person name="Spormann A.M."/>
            <person name="Op den Camp H."/>
            <person name="Overmann J."/>
            <person name="Amann R."/>
            <person name="Jetten M.S.M."/>
            <person name="Mascher T."/>
            <person name="Medema M.H."/>
            <person name="Devos D.P."/>
            <person name="Kaster A.-K."/>
            <person name="Ovreas L."/>
            <person name="Rohde M."/>
            <person name="Galperin M.Y."/>
            <person name="Jogler C."/>
        </authorList>
    </citation>
    <scope>NUCLEOTIDE SEQUENCE [LARGE SCALE GENOMIC DNA]</scope>
    <source>
        <strain evidence="2 3">V22</strain>
    </source>
</reference>
<keyword evidence="1" id="KW-1133">Transmembrane helix</keyword>
<dbReference type="AlphaFoldDB" id="A0A517T9M1"/>
<evidence type="ECO:0000313" key="3">
    <source>
        <dbReference type="Proteomes" id="UP000319976"/>
    </source>
</evidence>
<accession>A0A517T9M1</accession>
<proteinExistence type="predicted"/>
<protein>
    <submittedName>
        <fullName evidence="2">Uncharacterized protein</fullName>
    </submittedName>
</protein>
<dbReference type="RefSeq" id="WP_145262764.1">
    <property type="nucleotide sequence ID" value="NZ_CP036316.1"/>
</dbReference>
<feature type="transmembrane region" description="Helical" evidence="1">
    <location>
        <begin position="6"/>
        <end position="28"/>
    </location>
</feature>
<dbReference type="EMBL" id="CP036316">
    <property type="protein sequence ID" value="QDT65073.1"/>
    <property type="molecule type" value="Genomic_DNA"/>
</dbReference>